<proteinExistence type="predicted"/>
<name>A0A2V0QJQ6_PSESF</name>
<accession>A0A2V0QJQ6</accession>
<dbReference type="EMBL" id="BGJZ01000343">
    <property type="protein sequence ID" value="GBH13189.1"/>
    <property type="molecule type" value="Genomic_DNA"/>
</dbReference>
<dbReference type="Proteomes" id="UP000247480">
    <property type="component" value="Unassembled WGS sequence"/>
</dbReference>
<evidence type="ECO:0000313" key="1">
    <source>
        <dbReference type="EMBL" id="GBH13189.1"/>
    </source>
</evidence>
<organism evidence="1 2">
    <name type="scientific">Pseudomonas syringae pv. actinidiae</name>
    <dbReference type="NCBI Taxonomy" id="103796"/>
    <lineage>
        <taxon>Bacteria</taxon>
        <taxon>Pseudomonadati</taxon>
        <taxon>Pseudomonadota</taxon>
        <taxon>Gammaproteobacteria</taxon>
        <taxon>Pseudomonadales</taxon>
        <taxon>Pseudomonadaceae</taxon>
        <taxon>Pseudomonas</taxon>
        <taxon>Pseudomonas syringae</taxon>
    </lineage>
</organism>
<sequence>MFTTATANDQNIHFKNLDDADSGVRGVSEKINTAIRGRNGVGVCKADGASLSGVAFWQ</sequence>
<protein>
    <submittedName>
        <fullName evidence="1">Uncharacterized protein</fullName>
    </submittedName>
</protein>
<gene>
    <name evidence="1" type="ORF">KPSA1_06672</name>
</gene>
<reference evidence="1 2" key="1">
    <citation type="submission" date="2018-04" db="EMBL/GenBank/DDBJ databases">
        <title>Draft genome sequence of Pseudomonas syringae pv. actinidiae biovar 1 strains isolated from kiwifruit in Kagawa prefecture.</title>
        <authorList>
            <person name="Tabuchi M."/>
            <person name="Saito M."/>
            <person name="Fujiwara S."/>
            <person name="Sasa N."/>
            <person name="Akimitsu K."/>
            <person name="Gomi K."/>
            <person name="Konishi-Sugita S."/>
            <person name="Hamano K."/>
            <person name="Kataoka I."/>
        </authorList>
    </citation>
    <scope>NUCLEOTIDE SEQUENCE [LARGE SCALE GENOMIC DNA]</scope>
    <source>
        <strain evidence="1 2">MAFF212206</strain>
    </source>
</reference>
<comment type="caution">
    <text evidence="1">The sequence shown here is derived from an EMBL/GenBank/DDBJ whole genome shotgun (WGS) entry which is preliminary data.</text>
</comment>
<evidence type="ECO:0000313" key="2">
    <source>
        <dbReference type="Proteomes" id="UP000247480"/>
    </source>
</evidence>
<dbReference type="AlphaFoldDB" id="A0A2V0QJQ6"/>